<dbReference type="EMBL" id="CP049074">
    <property type="protein sequence ID" value="QKR00338.1"/>
    <property type="molecule type" value="Genomic_DNA"/>
</dbReference>
<evidence type="ECO:0000256" key="1">
    <source>
        <dbReference type="SAM" id="Coils"/>
    </source>
</evidence>
<proteinExistence type="predicted"/>
<keyword evidence="2" id="KW-1133">Transmembrane helix</keyword>
<evidence type="ECO:0000313" key="4">
    <source>
        <dbReference type="Proteomes" id="UP000509301"/>
    </source>
</evidence>
<gene>
    <name evidence="3" type="ORF">GWK48_08075</name>
</gene>
<feature type="transmembrane region" description="Helical" evidence="2">
    <location>
        <begin position="62"/>
        <end position="82"/>
    </location>
</feature>
<name>A0A6N0NY84_9CREN</name>
<keyword evidence="4" id="KW-1185">Reference proteome</keyword>
<dbReference type="AlphaFoldDB" id="A0A6N0NY84"/>
<protein>
    <submittedName>
        <fullName evidence="3">Conjugal transfer protein</fullName>
    </submittedName>
</protein>
<reference evidence="3 4" key="1">
    <citation type="submission" date="2020-02" db="EMBL/GenBank/DDBJ databases">
        <title>Comparative genome analysis reveals the metabolism and evolution of the thermophilic archaeal genus Metallosphaera.</title>
        <authorList>
            <person name="Jiang C."/>
        </authorList>
    </citation>
    <scope>NUCLEOTIDE SEQUENCE [LARGE SCALE GENOMIC DNA]</scope>
    <source>
        <strain evidence="3 4">Ric-A</strain>
    </source>
</reference>
<keyword evidence="1" id="KW-0175">Coiled coil</keyword>
<dbReference type="KEGG" id="mten:GWK48_08075"/>
<dbReference type="OrthoDB" id="43291at2157"/>
<keyword evidence="2" id="KW-0812">Transmembrane</keyword>
<evidence type="ECO:0000313" key="3">
    <source>
        <dbReference type="EMBL" id="QKR00338.1"/>
    </source>
</evidence>
<dbReference type="RefSeq" id="WP_174631227.1">
    <property type="nucleotide sequence ID" value="NZ_CP049074.1"/>
</dbReference>
<dbReference type="Proteomes" id="UP000509301">
    <property type="component" value="Chromosome"/>
</dbReference>
<accession>A0A6N0NY84</accession>
<organism evidence="3 4">
    <name type="scientific">Metallosphaera tengchongensis</name>
    <dbReference type="NCBI Taxonomy" id="1532350"/>
    <lineage>
        <taxon>Archaea</taxon>
        <taxon>Thermoproteota</taxon>
        <taxon>Thermoprotei</taxon>
        <taxon>Sulfolobales</taxon>
        <taxon>Sulfolobaceae</taxon>
        <taxon>Metallosphaera</taxon>
    </lineage>
</organism>
<sequence length="325" mass="37206">MGKRKKRSTFYNFVNDGEGFFEEAQAAYDRLQNKAKEVKNIRALEEKKIFSMSRAYEAYSKALLSTYGAIILMPVAILSIGGKSSIRFPRQIQEIESTFRELIKQATSPNIVRKKLSHDPIGGSKIVELLRASSELLRKLGQPELKNLFDEVNTFIKKPTKDRRYEDLSNLKKRITSSFRLRDLNDNIINLLRSCLLPNPNETTGYCKGLSDREKEIIKILLDKPYLLDEILSIMDLGLYALTDTLLYTAYLAHAAKGVAAYSEGRDENDEKYLEETRDHQKEMLENLAQVSNALHEISYNDEFDDFLADINEKARSLLGTDQDD</sequence>
<feature type="coiled-coil region" evidence="1">
    <location>
        <begin position="21"/>
        <end position="48"/>
    </location>
</feature>
<keyword evidence="2" id="KW-0472">Membrane</keyword>
<evidence type="ECO:0000256" key="2">
    <source>
        <dbReference type="SAM" id="Phobius"/>
    </source>
</evidence>
<dbReference type="GeneID" id="55641896"/>